<sequence>MSNDKSLFKIPVFDSENYKTWKKHDENFEIDENSENESLDETFESIGENSEIHDNENKLKIPRRVDIPYTFEEAINSEESKNWIKAMNKEIESLKSNNTWELIENTENKKVIDVKWGCKNADIKNSFIILL</sequence>
<gene>
    <name evidence="1" type="ORF">HERILL_LOCUS5837</name>
</gene>
<accession>A0A7R8UL42</accession>
<protein>
    <submittedName>
        <fullName evidence="1">Uncharacterized protein</fullName>
    </submittedName>
</protein>
<dbReference type="Proteomes" id="UP000594454">
    <property type="component" value="Chromosome 2"/>
</dbReference>
<evidence type="ECO:0000313" key="1">
    <source>
        <dbReference type="EMBL" id="CAD7082832.1"/>
    </source>
</evidence>
<name>A0A7R8UL42_HERIL</name>
<dbReference type="EMBL" id="LR899010">
    <property type="protein sequence ID" value="CAD7082832.1"/>
    <property type="molecule type" value="Genomic_DNA"/>
</dbReference>
<organism evidence="1 2">
    <name type="scientific">Hermetia illucens</name>
    <name type="common">Black soldier fly</name>
    <dbReference type="NCBI Taxonomy" id="343691"/>
    <lineage>
        <taxon>Eukaryota</taxon>
        <taxon>Metazoa</taxon>
        <taxon>Ecdysozoa</taxon>
        <taxon>Arthropoda</taxon>
        <taxon>Hexapoda</taxon>
        <taxon>Insecta</taxon>
        <taxon>Pterygota</taxon>
        <taxon>Neoptera</taxon>
        <taxon>Endopterygota</taxon>
        <taxon>Diptera</taxon>
        <taxon>Brachycera</taxon>
        <taxon>Stratiomyomorpha</taxon>
        <taxon>Stratiomyidae</taxon>
        <taxon>Hermetiinae</taxon>
        <taxon>Hermetia</taxon>
    </lineage>
</organism>
<reference evidence="1 2" key="1">
    <citation type="submission" date="2020-11" db="EMBL/GenBank/DDBJ databases">
        <authorList>
            <person name="Wallbank WR R."/>
            <person name="Pardo Diaz C."/>
            <person name="Kozak K."/>
            <person name="Martin S."/>
            <person name="Jiggins C."/>
            <person name="Moest M."/>
            <person name="Warren A I."/>
            <person name="Generalovic N T."/>
            <person name="Byers J.R.P. K."/>
            <person name="Montejo-Kovacevich G."/>
            <person name="Yen C E."/>
        </authorList>
    </citation>
    <scope>NUCLEOTIDE SEQUENCE [LARGE SCALE GENOMIC DNA]</scope>
</reference>
<dbReference type="InParanoid" id="A0A7R8UL42"/>
<keyword evidence="2" id="KW-1185">Reference proteome</keyword>
<proteinExistence type="predicted"/>
<evidence type="ECO:0000313" key="2">
    <source>
        <dbReference type="Proteomes" id="UP000594454"/>
    </source>
</evidence>
<dbReference type="AlphaFoldDB" id="A0A7R8UL42"/>